<keyword evidence="2 7" id="KW-0547">Nucleotide-binding</keyword>
<feature type="region of interest" description="Disordered" evidence="8">
    <location>
        <begin position="1"/>
        <end position="57"/>
    </location>
</feature>
<keyword evidence="4" id="KW-0238">DNA-binding</keyword>
<gene>
    <name evidence="10" type="ORF">NBH21_21075</name>
</gene>
<feature type="region of interest" description="Disordered" evidence="8">
    <location>
        <begin position="212"/>
        <end position="231"/>
    </location>
</feature>
<dbReference type="InterPro" id="IPR002543">
    <property type="entry name" value="FtsK_dom"/>
</dbReference>
<evidence type="ECO:0000313" key="11">
    <source>
        <dbReference type="Proteomes" id="UP001155380"/>
    </source>
</evidence>
<dbReference type="InterPro" id="IPR050206">
    <property type="entry name" value="FtsK/SpoIIIE/SftA"/>
</dbReference>
<evidence type="ECO:0000313" key="10">
    <source>
        <dbReference type="EMBL" id="MCO5959277.1"/>
    </source>
</evidence>
<evidence type="ECO:0000256" key="4">
    <source>
        <dbReference type="ARBA" id="ARBA00023125"/>
    </source>
</evidence>
<dbReference type="Proteomes" id="UP001155380">
    <property type="component" value="Unassembled WGS sequence"/>
</dbReference>
<dbReference type="SUPFAM" id="SSF46785">
    <property type="entry name" value="Winged helix' DNA-binding domain"/>
    <property type="match status" value="1"/>
</dbReference>
<dbReference type="AlphaFoldDB" id="A0AAJ1BZY3"/>
<dbReference type="InterPro" id="IPR018541">
    <property type="entry name" value="Ftsk_gamma"/>
</dbReference>
<feature type="compositionally biased region" description="Basic and acidic residues" evidence="8">
    <location>
        <begin position="29"/>
        <end position="38"/>
    </location>
</feature>
<dbReference type="SMART" id="SM00843">
    <property type="entry name" value="Ftsk_gamma"/>
    <property type="match status" value="1"/>
</dbReference>
<comment type="similarity">
    <text evidence="1">Belongs to the FtsK/SpoIIIE/SftA family.</text>
</comment>
<evidence type="ECO:0000256" key="3">
    <source>
        <dbReference type="ARBA" id="ARBA00022840"/>
    </source>
</evidence>
<dbReference type="SUPFAM" id="SSF52540">
    <property type="entry name" value="P-loop containing nucleoside triphosphate hydrolases"/>
    <property type="match status" value="1"/>
</dbReference>
<dbReference type="Pfam" id="PF17854">
    <property type="entry name" value="FtsK_alpha"/>
    <property type="match status" value="1"/>
</dbReference>
<dbReference type="Gene3D" id="1.10.10.10">
    <property type="entry name" value="Winged helix-like DNA-binding domain superfamily/Winged helix DNA-binding domain"/>
    <property type="match status" value="1"/>
</dbReference>
<dbReference type="InterPro" id="IPR003593">
    <property type="entry name" value="AAA+_ATPase"/>
</dbReference>
<dbReference type="Gene3D" id="3.30.980.40">
    <property type="match status" value="1"/>
</dbReference>
<dbReference type="PANTHER" id="PTHR22683:SF41">
    <property type="entry name" value="DNA TRANSLOCASE FTSK"/>
    <property type="match status" value="1"/>
</dbReference>
<dbReference type="PROSITE" id="PS50901">
    <property type="entry name" value="FTSK"/>
    <property type="match status" value="1"/>
</dbReference>
<name>A0AAJ1BZY3_9HYPH</name>
<evidence type="ECO:0000259" key="9">
    <source>
        <dbReference type="PROSITE" id="PS50901"/>
    </source>
</evidence>
<dbReference type="GO" id="GO:0003677">
    <property type="term" value="F:DNA binding"/>
    <property type="evidence" value="ECO:0007669"/>
    <property type="project" value="UniProtKB-KW"/>
</dbReference>
<evidence type="ECO:0000256" key="2">
    <source>
        <dbReference type="ARBA" id="ARBA00022741"/>
    </source>
</evidence>
<evidence type="ECO:0000256" key="6">
    <source>
        <dbReference type="ARBA" id="ARBA00025923"/>
    </source>
</evidence>
<organism evidence="10 11">
    <name type="scientific">Ciceribacter sichuanensis</name>
    <dbReference type="NCBI Taxonomy" id="2949647"/>
    <lineage>
        <taxon>Bacteria</taxon>
        <taxon>Pseudomonadati</taxon>
        <taxon>Pseudomonadota</taxon>
        <taxon>Alphaproteobacteria</taxon>
        <taxon>Hyphomicrobiales</taxon>
        <taxon>Rhizobiaceae</taxon>
        <taxon>Ciceribacter</taxon>
    </lineage>
</organism>
<evidence type="ECO:0000256" key="8">
    <source>
        <dbReference type="SAM" id="MobiDB-lite"/>
    </source>
</evidence>
<dbReference type="Pfam" id="PF01580">
    <property type="entry name" value="FtsK_SpoIIIE"/>
    <property type="match status" value="1"/>
</dbReference>
<comment type="caution">
    <text evidence="10">The sequence shown here is derived from an EMBL/GenBank/DDBJ whole genome shotgun (WGS) entry which is preliminary data.</text>
</comment>
<dbReference type="Gene3D" id="3.40.50.300">
    <property type="entry name" value="P-loop containing nucleotide triphosphate hydrolases"/>
    <property type="match status" value="1"/>
</dbReference>
<reference evidence="10" key="1">
    <citation type="submission" date="2022-06" db="EMBL/GenBank/DDBJ databases">
        <authorList>
            <person name="Sun Q."/>
        </authorList>
    </citation>
    <scope>NUCLEOTIDE SEQUENCE</scope>
    <source>
        <strain evidence="10">S101</strain>
    </source>
</reference>
<dbReference type="SMART" id="SM00382">
    <property type="entry name" value="AAA"/>
    <property type="match status" value="1"/>
</dbReference>
<sequence length="914" mass="98492">MHLPRSNFLNPDNNIGEGNAHEPAPAVLRRPEAARQERTPAAPPSVNGHHTDALAASEIEGRSEMPAWQSAFAMAPNVRFTRTPETAISRRPAPENAELAPVVPASAVPEPVPAPTANVAPAVAAAVTAQATPPQPAAPREERRAGLSVILPQPPDATGARALTYKLRRELARQREEAASAGLQQAAVLEKSQTQTPEMNVAAPVATIVEPQQPNTSSQPQEQAERNTSAAVPAPTIPAYAAYLSDHVFWEAMNLDGGADDIEPLRADTVTPQNPVFARMAQPVRPAAAPARKPPVVKATVVRASILAPQPAPILPQVALPAFQAPEWSVIALYREVGLREPDQDVASAEIVEEIAQAAVLQEPVPEAPVENVIVDAVPMLQPSQPVFRRVVALAEGEYEYPPIDLLQEPQFQETTAMTPEALEQSAGLLESVLEDFGIKGEIIDVRPGPVVTLYEFEPAPGVKSSRVIGLSDDIARSMSALSARVAVVPGRNVIGIELPNPVRETVYLRELIESHDYTETRFKLAMALGKTIGGEPVIAELAKMPHLLVAGTTGSGKSVAINTMILSLLYRLRPEECRLIMVDPKMLELSVYDGIPHLLTPVVTDPKKAVMALKWAVREMEDRYRKMSRLGVRNIDGYNARAASARAKGETILCSVQTGFDRSTGEPIFEQEEMDLAAMPYIVVIVDEMADLMMVAGKEIEGAIQRLAQMARAAGIHLIMATQRPSVDVITGTIKANFPTRISFQVTSKIDSRTILGEQGAEHLLGQGDMLHMMGGGRIARVHGPFVSDEEVEKVVAHLKTQGRPEYLGTVTEDADEAEEAPEDGGAVFDKSAIGEEDASDLYDKAVKVVLRDKKCSTSYIQRRLSIGYNKAASLVERMEQEGLVGPANHVGKRSIIIGGRDTAEVPGADTEF</sequence>
<dbReference type="InterPro" id="IPR036388">
    <property type="entry name" value="WH-like_DNA-bd_sf"/>
</dbReference>
<dbReference type="InterPro" id="IPR027417">
    <property type="entry name" value="P-loop_NTPase"/>
</dbReference>
<proteinExistence type="inferred from homology"/>
<feature type="binding site" evidence="7">
    <location>
        <begin position="552"/>
        <end position="559"/>
    </location>
    <ligand>
        <name>ATP</name>
        <dbReference type="ChEBI" id="CHEBI:30616"/>
    </ligand>
</feature>
<evidence type="ECO:0000256" key="1">
    <source>
        <dbReference type="ARBA" id="ARBA00006474"/>
    </source>
</evidence>
<dbReference type="InterPro" id="IPR036390">
    <property type="entry name" value="WH_DNA-bd_sf"/>
</dbReference>
<feature type="domain" description="FtsK" evidence="9">
    <location>
        <begin position="535"/>
        <end position="754"/>
    </location>
</feature>
<dbReference type="CDD" id="cd01127">
    <property type="entry name" value="TrwB_TraG_TraD_VirD4"/>
    <property type="match status" value="1"/>
</dbReference>
<comment type="subunit">
    <text evidence="6">Homohexamer. Forms a ring that surrounds DNA.</text>
</comment>
<evidence type="ECO:0000256" key="5">
    <source>
        <dbReference type="ARBA" id="ARBA00024784"/>
    </source>
</evidence>
<dbReference type="InterPro" id="IPR041027">
    <property type="entry name" value="FtsK_alpha"/>
</dbReference>
<protein>
    <submittedName>
        <fullName evidence="10">FtsK/SpoIIIE domain-containing protein</fullName>
    </submittedName>
</protein>
<evidence type="ECO:0000256" key="7">
    <source>
        <dbReference type="PROSITE-ProRule" id="PRU00289"/>
    </source>
</evidence>
<accession>A0AAJ1BZY3</accession>
<feature type="compositionally biased region" description="Polar residues" evidence="8">
    <location>
        <begin position="212"/>
        <end position="230"/>
    </location>
</feature>
<dbReference type="GO" id="GO:0005524">
    <property type="term" value="F:ATP binding"/>
    <property type="evidence" value="ECO:0007669"/>
    <property type="project" value="UniProtKB-UniRule"/>
</dbReference>
<keyword evidence="3 7" id="KW-0067">ATP-binding</keyword>
<comment type="function">
    <text evidence="5">Essential cell division protein that coordinates cell division and chromosome segregation. The N-terminus is involved in assembly of the cell-division machinery. The C-terminus functions as a DNA motor that moves dsDNA in an ATP-dependent manner towards the dif recombination site, which is located within the replication terminus region. Translocation stops specifically at Xer-dif sites, where FtsK interacts with the Xer recombinase, allowing activation of chromosome unlinking by recombination. FtsK orienting polar sequences (KOPS) guide the direction of DNA translocation. FtsK can remove proteins from DNA as it translocates, but translocation stops specifically at XerCD-dif site, thereby preventing removal of XerC and XerD from dif.</text>
</comment>
<dbReference type="EMBL" id="JAMXLX010000008">
    <property type="protein sequence ID" value="MCO5959277.1"/>
    <property type="molecule type" value="Genomic_DNA"/>
</dbReference>
<dbReference type="Pfam" id="PF09397">
    <property type="entry name" value="FtsK_gamma"/>
    <property type="match status" value="1"/>
</dbReference>
<dbReference type="PANTHER" id="PTHR22683">
    <property type="entry name" value="SPORULATION PROTEIN RELATED"/>
    <property type="match status" value="1"/>
</dbReference>